<comment type="caution">
    <text evidence="6">The sequence shown here is derived from an EMBL/GenBank/DDBJ whole genome shotgun (WGS) entry which is preliminary data.</text>
</comment>
<protein>
    <submittedName>
        <fullName evidence="6">LysR family transcriptional regulator</fullName>
    </submittedName>
</protein>
<dbReference type="SUPFAM" id="SSF53850">
    <property type="entry name" value="Periplasmic binding protein-like II"/>
    <property type="match status" value="1"/>
</dbReference>
<evidence type="ECO:0000256" key="2">
    <source>
        <dbReference type="ARBA" id="ARBA00023015"/>
    </source>
</evidence>
<name>A0A2P7SPB5_9HYPH</name>
<dbReference type="AlphaFoldDB" id="A0A2P7SPB5"/>
<dbReference type="GO" id="GO:0003700">
    <property type="term" value="F:DNA-binding transcription factor activity"/>
    <property type="evidence" value="ECO:0007669"/>
    <property type="project" value="InterPro"/>
</dbReference>
<dbReference type="PANTHER" id="PTHR30346:SF0">
    <property type="entry name" value="HCA OPERON TRANSCRIPTIONAL ACTIVATOR HCAR"/>
    <property type="match status" value="1"/>
</dbReference>
<dbReference type="PROSITE" id="PS50931">
    <property type="entry name" value="HTH_LYSR"/>
    <property type="match status" value="1"/>
</dbReference>
<dbReference type="Gene3D" id="3.40.190.10">
    <property type="entry name" value="Periplasmic binding protein-like II"/>
    <property type="match status" value="2"/>
</dbReference>
<dbReference type="SUPFAM" id="SSF46785">
    <property type="entry name" value="Winged helix' DNA-binding domain"/>
    <property type="match status" value="1"/>
</dbReference>
<evidence type="ECO:0000256" key="4">
    <source>
        <dbReference type="ARBA" id="ARBA00023163"/>
    </source>
</evidence>
<dbReference type="EMBL" id="PXYK01000004">
    <property type="protein sequence ID" value="PSJ64297.1"/>
    <property type="molecule type" value="Genomic_DNA"/>
</dbReference>
<keyword evidence="4" id="KW-0804">Transcription</keyword>
<gene>
    <name evidence="6" type="ORF">C7I84_04890</name>
</gene>
<evidence type="ECO:0000256" key="3">
    <source>
        <dbReference type="ARBA" id="ARBA00023125"/>
    </source>
</evidence>
<proteinExistence type="inferred from homology"/>
<comment type="similarity">
    <text evidence="1">Belongs to the LysR transcriptional regulatory family.</text>
</comment>
<dbReference type="GO" id="GO:0003677">
    <property type="term" value="F:DNA binding"/>
    <property type="evidence" value="ECO:0007669"/>
    <property type="project" value="UniProtKB-KW"/>
</dbReference>
<organism evidence="6 7">
    <name type="scientific">Kumtagia ephedrae</name>
    <dbReference type="NCBI Taxonomy" id="2116701"/>
    <lineage>
        <taxon>Bacteria</taxon>
        <taxon>Pseudomonadati</taxon>
        <taxon>Pseudomonadota</taxon>
        <taxon>Alphaproteobacteria</taxon>
        <taxon>Hyphomicrobiales</taxon>
        <taxon>Phyllobacteriaceae</taxon>
        <taxon>Kumtagia</taxon>
    </lineage>
</organism>
<evidence type="ECO:0000313" key="6">
    <source>
        <dbReference type="EMBL" id="PSJ64297.1"/>
    </source>
</evidence>
<feature type="domain" description="HTH lysR-type" evidence="5">
    <location>
        <begin position="57"/>
        <end position="114"/>
    </location>
</feature>
<keyword evidence="3" id="KW-0238">DNA-binding</keyword>
<dbReference type="CDD" id="cd08414">
    <property type="entry name" value="PBP2_LTTR_aromatics_like"/>
    <property type="match status" value="1"/>
</dbReference>
<dbReference type="InterPro" id="IPR036388">
    <property type="entry name" value="WH-like_DNA-bd_sf"/>
</dbReference>
<dbReference type="Pfam" id="PF03466">
    <property type="entry name" value="LysR_substrate"/>
    <property type="match status" value="1"/>
</dbReference>
<reference evidence="6 7" key="1">
    <citation type="submission" date="2018-03" db="EMBL/GenBank/DDBJ databases">
        <title>The draft genome of Mesorhizobium sp. 6GN-30.</title>
        <authorList>
            <person name="Liu L."/>
            <person name="Li L."/>
            <person name="Wang T."/>
            <person name="Zhang X."/>
            <person name="Liang L."/>
        </authorList>
    </citation>
    <scope>NUCLEOTIDE SEQUENCE [LARGE SCALE GENOMIC DNA]</scope>
    <source>
        <strain evidence="6 7">6GN30</strain>
    </source>
</reference>
<dbReference type="GO" id="GO:0032993">
    <property type="term" value="C:protein-DNA complex"/>
    <property type="evidence" value="ECO:0007669"/>
    <property type="project" value="TreeGrafter"/>
</dbReference>
<keyword evidence="7" id="KW-1185">Reference proteome</keyword>
<dbReference type="FunFam" id="1.10.10.10:FF:000001">
    <property type="entry name" value="LysR family transcriptional regulator"/>
    <property type="match status" value="1"/>
</dbReference>
<dbReference type="Gene3D" id="1.10.10.10">
    <property type="entry name" value="Winged helix-like DNA-binding domain superfamily/Winged helix DNA-binding domain"/>
    <property type="match status" value="1"/>
</dbReference>
<dbReference type="InterPro" id="IPR005119">
    <property type="entry name" value="LysR_subst-bd"/>
</dbReference>
<evidence type="ECO:0000256" key="1">
    <source>
        <dbReference type="ARBA" id="ARBA00009437"/>
    </source>
</evidence>
<dbReference type="Pfam" id="PF00126">
    <property type="entry name" value="HTH_1"/>
    <property type="match status" value="1"/>
</dbReference>
<keyword evidence="2" id="KW-0805">Transcription regulation</keyword>
<dbReference type="Proteomes" id="UP000241229">
    <property type="component" value="Unassembled WGS sequence"/>
</dbReference>
<dbReference type="InterPro" id="IPR000847">
    <property type="entry name" value="LysR_HTH_N"/>
</dbReference>
<dbReference type="PRINTS" id="PR00039">
    <property type="entry name" value="HTHLYSR"/>
</dbReference>
<dbReference type="PANTHER" id="PTHR30346">
    <property type="entry name" value="TRANSCRIPTIONAL DUAL REGULATOR HCAR-RELATED"/>
    <property type="match status" value="1"/>
</dbReference>
<dbReference type="InterPro" id="IPR036390">
    <property type="entry name" value="WH_DNA-bd_sf"/>
</dbReference>
<evidence type="ECO:0000259" key="5">
    <source>
        <dbReference type="PROSITE" id="PS50931"/>
    </source>
</evidence>
<dbReference type="OrthoDB" id="9811588at2"/>
<sequence>MHRTSRFALRRSETRLLLPEATDTARLKLAKGVVGGGGDGPILLLAGLDSGLLSIAMDLRQIRYFIAVGEDEHFGRASERIHIAQPALSRQIQMLEAELGVTLFERLPRGVRLSAAGRTFLDYCRKIMLDLGHAVSETQAVSRGEAGMLKLGFIEVAAWSGTIPEVIMGFRRLSPDVQLVLRSMSTLDQLEAIQDGRIDAGFLYNPATNNPLLTTLPVARHRVLLAVQSDSALAGRQAVDVKELSGQPLISFHRRQSPIYYDELHRGLFNAGVAVDIVHEADNEAEMLALVTTGLGVALINECQKWRRPEGLALVPVRGLDVGLDLALVYRTAHGLPALDRFLDLVRAQTAGAAG</sequence>
<accession>A0A2P7SPB5</accession>
<evidence type="ECO:0000313" key="7">
    <source>
        <dbReference type="Proteomes" id="UP000241229"/>
    </source>
</evidence>